<protein>
    <recommendedName>
        <fullName evidence="3">Cysteine-rich CWC family protein</fullName>
    </recommendedName>
</protein>
<proteinExistence type="predicted"/>
<name>A0A840G7N6_RHOTE</name>
<accession>A0A840G7N6</accession>
<dbReference type="RefSeq" id="WP_153116182.1">
    <property type="nucleotide sequence ID" value="NZ_JACIGE010000005.1"/>
</dbReference>
<sequence>MEQAKTSTSASAGATEHRCLGCGRVFSCGLEAGGKTCWCMDEPARIAMPQDADAACYCPQCLEARLPAAT</sequence>
<dbReference type="OrthoDB" id="8911262at2"/>
<dbReference type="Proteomes" id="UP000587070">
    <property type="component" value="Unassembled WGS sequence"/>
</dbReference>
<evidence type="ECO:0000313" key="2">
    <source>
        <dbReference type="Proteomes" id="UP000587070"/>
    </source>
</evidence>
<evidence type="ECO:0008006" key="3">
    <source>
        <dbReference type="Google" id="ProtNLM"/>
    </source>
</evidence>
<gene>
    <name evidence="1" type="ORF">GGD90_001792</name>
</gene>
<organism evidence="1 2">
    <name type="scientific">Rhodocyclus tenuis</name>
    <name type="common">Rhodospirillum tenue</name>
    <dbReference type="NCBI Taxonomy" id="1066"/>
    <lineage>
        <taxon>Bacteria</taxon>
        <taxon>Pseudomonadati</taxon>
        <taxon>Pseudomonadota</taxon>
        <taxon>Betaproteobacteria</taxon>
        <taxon>Rhodocyclales</taxon>
        <taxon>Rhodocyclaceae</taxon>
        <taxon>Rhodocyclus</taxon>
    </lineage>
</organism>
<dbReference type="Pfam" id="PF14375">
    <property type="entry name" value="Cys_rich_CWC"/>
    <property type="match status" value="1"/>
</dbReference>
<dbReference type="EMBL" id="JACIGE010000005">
    <property type="protein sequence ID" value="MBB4247421.1"/>
    <property type="molecule type" value="Genomic_DNA"/>
</dbReference>
<evidence type="ECO:0000313" key="1">
    <source>
        <dbReference type="EMBL" id="MBB4247421.1"/>
    </source>
</evidence>
<comment type="caution">
    <text evidence="1">The sequence shown here is derived from an EMBL/GenBank/DDBJ whole genome shotgun (WGS) entry which is preliminary data.</text>
</comment>
<keyword evidence="2" id="KW-1185">Reference proteome</keyword>
<reference evidence="1 2" key="1">
    <citation type="submission" date="2020-08" db="EMBL/GenBank/DDBJ databases">
        <title>Genome sequencing of Purple Non-Sulfur Bacteria from various extreme environments.</title>
        <authorList>
            <person name="Mayer M."/>
        </authorList>
    </citation>
    <scope>NUCLEOTIDE SEQUENCE [LARGE SCALE GENOMIC DNA]</scope>
    <source>
        <strain evidence="1 2">2761</strain>
    </source>
</reference>
<dbReference type="AlphaFoldDB" id="A0A840G7N6"/>
<dbReference type="InterPro" id="IPR032720">
    <property type="entry name" value="Cys_rich_CWC"/>
</dbReference>